<dbReference type="GO" id="GO:0009229">
    <property type="term" value="P:thiamine diphosphate biosynthetic process"/>
    <property type="evidence" value="ECO:0007669"/>
    <property type="project" value="UniProtKB-UniRule"/>
</dbReference>
<evidence type="ECO:0000313" key="8">
    <source>
        <dbReference type="Proteomes" id="UP000316360"/>
    </source>
</evidence>
<evidence type="ECO:0000256" key="2">
    <source>
        <dbReference type="ARBA" id="ARBA00022723"/>
    </source>
</evidence>
<evidence type="ECO:0000256" key="4">
    <source>
        <dbReference type="ARBA" id="ARBA00023004"/>
    </source>
</evidence>
<comment type="similarity">
    <text evidence="6">Belongs to the THI4 family.</text>
</comment>
<reference evidence="7 8" key="1">
    <citation type="submission" date="2019-03" db="EMBL/GenBank/DDBJ databases">
        <title>Metabolic potential of uncultured bacteria and archaea associated with petroleum seepage in deep-sea sediments.</title>
        <authorList>
            <person name="Dong X."/>
            <person name="Hubert C."/>
        </authorList>
    </citation>
    <scope>NUCLEOTIDE SEQUENCE [LARGE SCALE GENOMIC DNA]</scope>
    <source>
        <strain evidence="7">E44_bin7</strain>
    </source>
</reference>
<dbReference type="Pfam" id="PF01946">
    <property type="entry name" value="Thi4"/>
    <property type="match status" value="1"/>
</dbReference>
<feature type="binding site" description="in other chain" evidence="6">
    <location>
        <position position="67"/>
    </location>
    <ligand>
        <name>NAD(+)</name>
        <dbReference type="ChEBI" id="CHEBI:57540"/>
        <note>ligand shared between two adjacent protomers</note>
    </ligand>
</feature>
<evidence type="ECO:0000313" key="7">
    <source>
        <dbReference type="EMBL" id="TET07755.1"/>
    </source>
</evidence>
<name>A0A523RPR6_UNCAE</name>
<accession>A0A523RPR6</accession>
<keyword evidence="4 6" id="KW-0408">Iron</keyword>
<comment type="caution">
    <text evidence="7">The sequence shown here is derived from an EMBL/GenBank/DDBJ whole genome shotgun (WGS) entry which is preliminary data.</text>
</comment>
<dbReference type="InterPro" id="IPR022828">
    <property type="entry name" value="Thi4_prok"/>
</dbReference>
<keyword evidence="1 6" id="KW-0808">Transferase</keyword>
<evidence type="ECO:0000256" key="1">
    <source>
        <dbReference type="ARBA" id="ARBA00022679"/>
    </source>
</evidence>
<dbReference type="GO" id="GO:0052837">
    <property type="term" value="P:thiazole biosynthetic process"/>
    <property type="evidence" value="ECO:0007669"/>
    <property type="project" value="UniProtKB-UniRule"/>
</dbReference>
<dbReference type="SUPFAM" id="SSF51905">
    <property type="entry name" value="FAD/NAD(P)-binding domain"/>
    <property type="match status" value="1"/>
</dbReference>
<dbReference type="NCBIfam" id="TIGR00292">
    <property type="entry name" value="sulfide-dependent adenosine diphosphate thiazole synthase"/>
    <property type="match status" value="1"/>
</dbReference>
<evidence type="ECO:0000256" key="5">
    <source>
        <dbReference type="ARBA" id="ARBA00023027"/>
    </source>
</evidence>
<comment type="catalytic activity">
    <reaction evidence="6">
        <text>hydrogen sulfide + glycine + NAD(+) = ADP-5-ethyl-4-methylthiazole-2-carboxylate + nicotinamide + 3 H2O + H(+)</text>
        <dbReference type="Rhea" id="RHEA:55704"/>
        <dbReference type="ChEBI" id="CHEBI:15377"/>
        <dbReference type="ChEBI" id="CHEBI:15378"/>
        <dbReference type="ChEBI" id="CHEBI:17154"/>
        <dbReference type="ChEBI" id="CHEBI:29919"/>
        <dbReference type="ChEBI" id="CHEBI:57305"/>
        <dbReference type="ChEBI" id="CHEBI:57540"/>
        <dbReference type="ChEBI" id="CHEBI:139151"/>
        <dbReference type="EC" id="2.4.2.59"/>
    </reaction>
</comment>
<feature type="binding site" description="in other chain" evidence="6">
    <location>
        <position position="40"/>
    </location>
    <ligand>
        <name>NAD(+)</name>
        <dbReference type="ChEBI" id="CHEBI:57540"/>
        <note>ligand shared between two adjacent protomers</note>
    </ligand>
</feature>
<evidence type="ECO:0000256" key="3">
    <source>
        <dbReference type="ARBA" id="ARBA00022977"/>
    </source>
</evidence>
<organism evidence="7 8">
    <name type="scientific">Aerophobetes bacterium</name>
    <dbReference type="NCBI Taxonomy" id="2030807"/>
    <lineage>
        <taxon>Bacteria</taxon>
        <taxon>Candidatus Aerophobota</taxon>
    </lineage>
</organism>
<dbReference type="UniPathway" id="UPA00060"/>
<dbReference type="HAMAP" id="MF_00304">
    <property type="entry name" value="Thi4"/>
    <property type="match status" value="1"/>
</dbReference>
<keyword evidence="3 6" id="KW-0784">Thiamine biosynthesis</keyword>
<keyword evidence="5 6" id="KW-0520">NAD</keyword>
<keyword evidence="2 6" id="KW-0479">Metal-binding</keyword>
<feature type="binding site" evidence="6">
    <location>
        <position position="163"/>
    </location>
    <ligand>
        <name>Fe cation</name>
        <dbReference type="ChEBI" id="CHEBI:24875"/>
        <note>ligand shared between two adjacent protomers</note>
    </ligand>
</feature>
<dbReference type="AlphaFoldDB" id="A0A523RPR6"/>
<gene>
    <name evidence="6" type="primary">thi4</name>
    <name evidence="7" type="ORF">E3J84_07025</name>
</gene>
<dbReference type="InterPro" id="IPR002922">
    <property type="entry name" value="Thi4_fam"/>
</dbReference>
<comment type="caution">
    <text evidence="6">Lacks conserved residue(s) required for the propagation of feature annotation.</text>
</comment>
<dbReference type="PRINTS" id="PR00411">
    <property type="entry name" value="PNDRDTASEI"/>
</dbReference>
<protein>
    <recommendedName>
        <fullName evidence="6">Thiamine thiazole synthase</fullName>
        <ecNumber evidence="6">2.4.2.59</ecNumber>
    </recommendedName>
</protein>
<comment type="subunit">
    <text evidence="6">Homooctamer; tetramer of dimers.</text>
</comment>
<dbReference type="EMBL" id="SOKJ01000404">
    <property type="protein sequence ID" value="TET07755.1"/>
    <property type="molecule type" value="Genomic_DNA"/>
</dbReference>
<feature type="binding site" evidence="6">
    <location>
        <position position="235"/>
    </location>
    <ligand>
        <name>glycine</name>
        <dbReference type="ChEBI" id="CHEBI:57305"/>
    </ligand>
</feature>
<proteinExistence type="inferred from homology"/>
<feature type="binding site" evidence="6">
    <location>
        <position position="163"/>
    </location>
    <ligand>
        <name>NAD(+)</name>
        <dbReference type="ChEBI" id="CHEBI:57540"/>
        <note>ligand shared between two adjacent protomers</note>
    </ligand>
</feature>
<dbReference type="PANTHER" id="PTHR43422:SF3">
    <property type="entry name" value="THIAMINE THIAZOLE SYNTHASE"/>
    <property type="match status" value="1"/>
</dbReference>
<dbReference type="GO" id="GO:0009228">
    <property type="term" value="P:thiamine biosynthetic process"/>
    <property type="evidence" value="ECO:0007669"/>
    <property type="project" value="UniProtKB-KW"/>
</dbReference>
<dbReference type="GO" id="GO:0016763">
    <property type="term" value="F:pentosyltransferase activity"/>
    <property type="evidence" value="ECO:0007669"/>
    <property type="project" value="UniProtKB-UniRule"/>
</dbReference>
<sequence>MEKFAEISESQITSAIVKDFCEGLLENVKTDVVIVGAGPSGLMAGRELAKGGYKVVIVEANNYLGGGFWIGGYLMSGVTVREPANKIFDEVGVPYKKMEDSLYLANGPHACSKLIAAACDEGVKILNMTKFDDIVLRENNRVSGVVVNWTPVSTLPRQISCVDPIAIESKLVIDATGHDACVASSLAKRNLLKIKGFGGMWVEKSEDMVVEKTGEVHPGLIITGMAVATVFGIPRMGPTFGGMLFSGRKAAQIAKEVLLKMDMEFLRVPQKEMMEKIGKR</sequence>
<feature type="binding site" description="in other chain" evidence="6">
    <location>
        <position position="225"/>
    </location>
    <ligand>
        <name>NAD(+)</name>
        <dbReference type="ChEBI" id="CHEBI:57540"/>
        <note>ligand shared between two adjacent protomers</note>
    </ligand>
</feature>
<comment type="function">
    <text evidence="6">Involved in the biosynthesis of the thiazole moiety of thiamine. Catalyzes the conversion of NAD and glycine to adenosine diphosphate 5-(2-hydroxyethyl)-4-methylthiazole-2-carboxylate (ADT), an adenylated thiazole intermediate, using free sulfide as a source of sulfur.</text>
</comment>
<dbReference type="PANTHER" id="PTHR43422">
    <property type="entry name" value="THIAMINE THIAZOLE SYNTHASE"/>
    <property type="match status" value="1"/>
</dbReference>
<dbReference type="GO" id="GO:0005506">
    <property type="term" value="F:iron ion binding"/>
    <property type="evidence" value="ECO:0007669"/>
    <property type="project" value="UniProtKB-UniRule"/>
</dbReference>
<comment type="pathway">
    <text evidence="6">Cofactor biosynthesis; thiamine diphosphate biosynthesis.</text>
</comment>
<evidence type="ECO:0000256" key="6">
    <source>
        <dbReference type="HAMAP-Rule" id="MF_00304"/>
    </source>
</evidence>
<comment type="cofactor">
    <cofactor evidence="6">
        <name>Fe(2+)</name>
        <dbReference type="ChEBI" id="CHEBI:29033"/>
    </cofactor>
</comment>
<dbReference type="Proteomes" id="UP000316360">
    <property type="component" value="Unassembled WGS sequence"/>
</dbReference>
<feature type="binding site" description="in other chain" evidence="6">
    <location>
        <position position="178"/>
    </location>
    <ligand>
        <name>Fe cation</name>
        <dbReference type="ChEBI" id="CHEBI:24875"/>
        <note>ligand shared between two adjacent protomers</note>
    </ligand>
</feature>
<dbReference type="Gene3D" id="3.50.50.60">
    <property type="entry name" value="FAD/NAD(P)-binding domain"/>
    <property type="match status" value="1"/>
</dbReference>
<dbReference type="InterPro" id="IPR036188">
    <property type="entry name" value="FAD/NAD-bd_sf"/>
</dbReference>
<dbReference type="EC" id="2.4.2.59" evidence="6"/>